<reference evidence="3" key="1">
    <citation type="submission" date="2021-08" db="EMBL/GenBank/DDBJ databases">
        <authorList>
            <person name="Nwanade C."/>
            <person name="Wang M."/>
            <person name="Masoudi A."/>
            <person name="Yu Z."/>
            <person name="Liu J."/>
        </authorList>
    </citation>
    <scope>NUCLEOTIDE SEQUENCE</scope>
    <source>
        <strain evidence="3">S122</strain>
    </source>
</reference>
<feature type="transmembrane region" description="Helical" evidence="2">
    <location>
        <begin position="296"/>
        <end position="315"/>
    </location>
</feature>
<accession>A0A9Q9M245</accession>
<dbReference type="AlphaFoldDB" id="A0A9Q9M245"/>
<evidence type="ECO:0000313" key="3">
    <source>
        <dbReference type="EMBL" id="UWQ55267.1"/>
    </source>
</evidence>
<evidence type="ECO:0000256" key="1">
    <source>
        <dbReference type="SAM" id="MobiDB-lite"/>
    </source>
</evidence>
<dbReference type="Proteomes" id="UP001058713">
    <property type="component" value="Chromosome"/>
</dbReference>
<feature type="transmembrane region" description="Helical" evidence="2">
    <location>
        <begin position="271"/>
        <end position="289"/>
    </location>
</feature>
<feature type="transmembrane region" description="Helical" evidence="2">
    <location>
        <begin position="85"/>
        <end position="109"/>
    </location>
</feature>
<dbReference type="KEGG" id="lcae:K3721_06930"/>
<evidence type="ECO:0000256" key="2">
    <source>
        <dbReference type="SAM" id="Phobius"/>
    </source>
</evidence>
<name>A0A9Q9M245_LEICA</name>
<feature type="transmembrane region" description="Helical" evidence="2">
    <location>
        <begin position="20"/>
        <end position="42"/>
    </location>
</feature>
<protein>
    <submittedName>
        <fullName evidence="3">Uncharacterized protein</fullName>
    </submittedName>
</protein>
<feature type="transmembrane region" description="Helical" evidence="2">
    <location>
        <begin position="140"/>
        <end position="158"/>
    </location>
</feature>
<evidence type="ECO:0000313" key="4">
    <source>
        <dbReference type="Proteomes" id="UP001058713"/>
    </source>
</evidence>
<keyword evidence="2" id="KW-1133">Transmembrane helix</keyword>
<organism evidence="3 4">
    <name type="scientific">Leisingera caerulea</name>
    <name type="common">Phaeobacter caeruleus</name>
    <dbReference type="NCBI Taxonomy" id="506591"/>
    <lineage>
        <taxon>Bacteria</taxon>
        <taxon>Pseudomonadati</taxon>
        <taxon>Pseudomonadota</taxon>
        <taxon>Alphaproteobacteria</taxon>
        <taxon>Rhodobacterales</taxon>
        <taxon>Roseobacteraceae</taxon>
        <taxon>Leisingera</taxon>
    </lineage>
</organism>
<proteinExistence type="predicted"/>
<dbReference type="RefSeq" id="WP_259972309.1">
    <property type="nucleotide sequence ID" value="NZ_CP081070.1"/>
</dbReference>
<feature type="region of interest" description="Disordered" evidence="1">
    <location>
        <begin position="458"/>
        <end position="487"/>
    </location>
</feature>
<gene>
    <name evidence="3" type="ORF">K3721_06930</name>
</gene>
<sequence length="487" mass="52650">MRPSPDLHLPQATRAAGNLPAFLAASAVAIPVLLAVSAGNIADPIVRYDDYPALLAQPEGFWQKTLTEGRWLNYLWHLRGLITPAWLNFILFQVLWGLTAAAIATAATPPGKRKWFAAVLALTLLPAPPVFLMAPWSSTLIPGFAVLALFAGLALVLSQRALRLLLPVFTLLAFTAYTTFPLILLAVCLISTQKRSLPDLAKLLTLFGASFAGAVLAVYALNGQVHGVFGIPLDPARSPDPAQDLAEMWSHLPLLQETLSVLLGKLSFQSTPVLLFHLCLLIAATAVLLRRQPLEALYLWTALWAGMALMTLQVLKLGVTIPVRAFQFTWITYAVLIVRAAQELSRSPGLPGRLARNAVLLVALSYLVQTAVQFTRFRDWQHDTRQMASAIAAQPGAIAAQPGPGPVYATGSILDHPSARKAGLHRASSLASRLELLTGRRVILCETAAEACAHLPPELRSPAAEPQPQARLERLQDSSVLVFPPQQ</sequence>
<feature type="transmembrane region" description="Helical" evidence="2">
    <location>
        <begin position="115"/>
        <end position="133"/>
    </location>
</feature>
<feature type="transmembrane region" description="Helical" evidence="2">
    <location>
        <begin position="164"/>
        <end position="191"/>
    </location>
</feature>
<keyword evidence="2" id="KW-0812">Transmembrane</keyword>
<keyword evidence="2" id="KW-0472">Membrane</keyword>
<feature type="transmembrane region" description="Helical" evidence="2">
    <location>
        <begin position="203"/>
        <end position="221"/>
    </location>
</feature>
<dbReference type="EMBL" id="CP081070">
    <property type="protein sequence ID" value="UWQ55267.1"/>
    <property type="molecule type" value="Genomic_DNA"/>
</dbReference>